<proteinExistence type="predicted"/>
<dbReference type="PANTHER" id="PTHR34406:SF1">
    <property type="entry name" value="PROTEIN YCEI"/>
    <property type="match status" value="1"/>
</dbReference>
<accession>A0A1H3X8T9</accession>
<dbReference type="EMBL" id="FNRL01000001">
    <property type="protein sequence ID" value="SDZ95806.1"/>
    <property type="molecule type" value="Genomic_DNA"/>
</dbReference>
<gene>
    <name evidence="3" type="ORF">SAMN05660909_00330</name>
</gene>
<evidence type="ECO:0000259" key="2">
    <source>
        <dbReference type="SMART" id="SM00867"/>
    </source>
</evidence>
<dbReference type="Pfam" id="PF04264">
    <property type="entry name" value="YceI"/>
    <property type="match status" value="1"/>
</dbReference>
<feature type="signal peptide" evidence="1">
    <location>
        <begin position="1"/>
        <end position="21"/>
    </location>
</feature>
<dbReference type="InterPro" id="IPR036761">
    <property type="entry name" value="TTHA0802/YceI-like_sf"/>
</dbReference>
<dbReference type="SMART" id="SM00867">
    <property type="entry name" value="YceI"/>
    <property type="match status" value="1"/>
</dbReference>
<dbReference type="InterPro" id="IPR007372">
    <property type="entry name" value="Lipid/polyisoprenoid-bd_YceI"/>
</dbReference>
<dbReference type="RefSeq" id="WP_168927808.1">
    <property type="nucleotide sequence ID" value="NZ_BKAT01000012.1"/>
</dbReference>
<feature type="domain" description="Lipid/polyisoprenoid-binding YceI-like" evidence="2">
    <location>
        <begin position="23"/>
        <end position="182"/>
    </location>
</feature>
<protein>
    <submittedName>
        <fullName evidence="3">Polyisoprenoid-binding protein YceI</fullName>
    </submittedName>
</protein>
<evidence type="ECO:0000313" key="3">
    <source>
        <dbReference type="EMBL" id="SDZ95806.1"/>
    </source>
</evidence>
<sequence length="183" mass="19994">MKTPRLLLLCVAVLLTASLHAQQYKLSDDHSKVQFTVVNHLIFKTTVNGYFKGLKGTVAFDPKQLSSASVHATVNVSTISTGIGKRDRDLQDEDYFNAAKYPTMELRSLKVTATDKPNTYQMTAALTIKGISKNISFPFTAVLTPPGCQLNATFAINRKDFNVGPDNPIDDKVTVTLSALATK</sequence>
<name>A0A1H3X8T9_9BACT</name>
<evidence type="ECO:0000256" key="1">
    <source>
        <dbReference type="SAM" id="SignalP"/>
    </source>
</evidence>
<reference evidence="4" key="1">
    <citation type="submission" date="2016-10" db="EMBL/GenBank/DDBJ databases">
        <authorList>
            <person name="Varghese N."/>
            <person name="Submissions S."/>
        </authorList>
    </citation>
    <scope>NUCLEOTIDE SEQUENCE [LARGE SCALE GENOMIC DNA]</scope>
    <source>
        <strain evidence="4">DSM 23920</strain>
    </source>
</reference>
<dbReference type="Proteomes" id="UP000199656">
    <property type="component" value="Unassembled WGS sequence"/>
</dbReference>
<dbReference type="SUPFAM" id="SSF101874">
    <property type="entry name" value="YceI-like"/>
    <property type="match status" value="1"/>
</dbReference>
<keyword evidence="4" id="KW-1185">Reference proteome</keyword>
<feature type="chain" id="PRO_5011484969" evidence="1">
    <location>
        <begin position="22"/>
        <end position="183"/>
    </location>
</feature>
<organism evidence="3 4">
    <name type="scientific">Chitinophaga terrae</name>
    <name type="common">ex Kim and Jung 2007</name>
    <dbReference type="NCBI Taxonomy" id="408074"/>
    <lineage>
        <taxon>Bacteria</taxon>
        <taxon>Pseudomonadati</taxon>
        <taxon>Bacteroidota</taxon>
        <taxon>Chitinophagia</taxon>
        <taxon>Chitinophagales</taxon>
        <taxon>Chitinophagaceae</taxon>
        <taxon>Chitinophaga</taxon>
    </lineage>
</organism>
<dbReference type="STRING" id="408074.SAMN05660909_00330"/>
<dbReference type="Gene3D" id="2.40.128.110">
    <property type="entry name" value="Lipid/polyisoprenoid-binding, YceI-like"/>
    <property type="match status" value="1"/>
</dbReference>
<dbReference type="PANTHER" id="PTHR34406">
    <property type="entry name" value="PROTEIN YCEI"/>
    <property type="match status" value="1"/>
</dbReference>
<keyword evidence="1" id="KW-0732">Signal</keyword>
<dbReference type="AlphaFoldDB" id="A0A1H3X8T9"/>
<evidence type="ECO:0000313" key="4">
    <source>
        <dbReference type="Proteomes" id="UP000199656"/>
    </source>
</evidence>